<name>A0AA36GZQ9_CYLNA</name>
<gene>
    <name evidence="2" type="ORF">CYNAS_LOCUS13245</name>
</gene>
<proteinExistence type="predicted"/>
<keyword evidence="1" id="KW-0732">Signal</keyword>
<evidence type="ECO:0008006" key="4">
    <source>
        <dbReference type="Google" id="ProtNLM"/>
    </source>
</evidence>
<evidence type="ECO:0000313" key="2">
    <source>
        <dbReference type="EMBL" id="CAJ0601262.1"/>
    </source>
</evidence>
<reference evidence="2" key="1">
    <citation type="submission" date="2023-07" db="EMBL/GenBank/DDBJ databases">
        <authorList>
            <consortium name="CYATHOMIX"/>
        </authorList>
    </citation>
    <scope>NUCLEOTIDE SEQUENCE</scope>
    <source>
        <strain evidence="2">N/A</strain>
    </source>
</reference>
<dbReference type="AlphaFoldDB" id="A0AA36GZQ9"/>
<feature type="non-terminal residue" evidence="2">
    <location>
        <position position="68"/>
    </location>
</feature>
<evidence type="ECO:0000313" key="3">
    <source>
        <dbReference type="Proteomes" id="UP001176961"/>
    </source>
</evidence>
<evidence type="ECO:0000256" key="1">
    <source>
        <dbReference type="SAM" id="SignalP"/>
    </source>
</evidence>
<dbReference type="EMBL" id="CATQJL010000305">
    <property type="protein sequence ID" value="CAJ0601262.1"/>
    <property type="molecule type" value="Genomic_DNA"/>
</dbReference>
<comment type="caution">
    <text evidence="2">The sequence shown here is derived from an EMBL/GenBank/DDBJ whole genome shotgun (WGS) entry which is preliminary data.</text>
</comment>
<dbReference type="Proteomes" id="UP001176961">
    <property type="component" value="Unassembled WGS sequence"/>
</dbReference>
<accession>A0AA36GZQ9</accession>
<sequence length="68" mass="7317">ASAAVVAVSAFSCSLLQFAVVCCGLLRSVRPAAICCRLLLSVRQSETTRRWKINPRGPICKGNPITKQ</sequence>
<organism evidence="2 3">
    <name type="scientific">Cylicocyclus nassatus</name>
    <name type="common">Nematode worm</name>
    <dbReference type="NCBI Taxonomy" id="53992"/>
    <lineage>
        <taxon>Eukaryota</taxon>
        <taxon>Metazoa</taxon>
        <taxon>Ecdysozoa</taxon>
        <taxon>Nematoda</taxon>
        <taxon>Chromadorea</taxon>
        <taxon>Rhabditida</taxon>
        <taxon>Rhabditina</taxon>
        <taxon>Rhabditomorpha</taxon>
        <taxon>Strongyloidea</taxon>
        <taxon>Strongylidae</taxon>
        <taxon>Cylicocyclus</taxon>
    </lineage>
</organism>
<feature type="non-terminal residue" evidence="2">
    <location>
        <position position="1"/>
    </location>
</feature>
<protein>
    <recommendedName>
        <fullName evidence="4">Secreted protein</fullName>
    </recommendedName>
</protein>
<feature type="chain" id="PRO_5041384943" description="Secreted protein" evidence="1">
    <location>
        <begin position="32"/>
        <end position="68"/>
    </location>
</feature>
<feature type="signal peptide" evidence="1">
    <location>
        <begin position="1"/>
        <end position="31"/>
    </location>
</feature>
<keyword evidence="3" id="KW-1185">Reference proteome</keyword>